<feature type="region of interest" description="Disordered" evidence="3">
    <location>
        <begin position="42"/>
        <end position="93"/>
    </location>
</feature>
<proteinExistence type="inferred from homology"/>
<name>A0AAV9VN98_9PEZI</name>
<organism evidence="5 6">
    <name type="scientific">Orbilia blumenaviensis</name>
    <dbReference type="NCBI Taxonomy" id="1796055"/>
    <lineage>
        <taxon>Eukaryota</taxon>
        <taxon>Fungi</taxon>
        <taxon>Dikarya</taxon>
        <taxon>Ascomycota</taxon>
        <taxon>Pezizomycotina</taxon>
        <taxon>Orbiliomycetes</taxon>
        <taxon>Orbiliales</taxon>
        <taxon>Orbiliaceae</taxon>
        <taxon>Orbilia</taxon>
    </lineage>
</organism>
<evidence type="ECO:0000256" key="1">
    <source>
        <dbReference type="ARBA" id="ARBA00006091"/>
    </source>
</evidence>
<dbReference type="GO" id="GO:0000214">
    <property type="term" value="C:tRNA-intron endonuclease complex"/>
    <property type="evidence" value="ECO:0007669"/>
    <property type="project" value="InterPro"/>
</dbReference>
<protein>
    <recommendedName>
        <fullName evidence="4">tRNA-splicing endonuclease subunit Sen15 domain-containing protein</fullName>
    </recommendedName>
</protein>
<evidence type="ECO:0000259" key="4">
    <source>
        <dbReference type="Pfam" id="PF09631"/>
    </source>
</evidence>
<sequence>MTTTAETSELLNLRSVVLSNLQYQHYWTDIKLLDTQADLDENAPTNPLSRPMIYGRPPEQLYSSEPSSSSSSSALSSTTTPTTKSSSSERPPADMEYVLPVHLTEKLSLRAWASVFDNLPTPSGGDDANKKRIVVAVVSGDSTVVYYIMHDGIVKPRQN</sequence>
<accession>A0AAV9VN98</accession>
<dbReference type="SUPFAM" id="SSF53032">
    <property type="entry name" value="tRNA-intron endonuclease catalytic domain-like"/>
    <property type="match status" value="1"/>
</dbReference>
<dbReference type="Gene3D" id="3.40.1350.10">
    <property type="match status" value="1"/>
</dbReference>
<evidence type="ECO:0000256" key="3">
    <source>
        <dbReference type="SAM" id="MobiDB-lite"/>
    </source>
</evidence>
<dbReference type="PANTHER" id="PTHR28518">
    <property type="entry name" value="TRNA-SPLICING ENDONUCLEASE SUBUNIT SEN15"/>
    <property type="match status" value="1"/>
</dbReference>
<dbReference type="GO" id="GO:0000379">
    <property type="term" value="P:tRNA-type intron splice site recognition and cleavage"/>
    <property type="evidence" value="ECO:0007669"/>
    <property type="project" value="InterPro"/>
</dbReference>
<keyword evidence="6" id="KW-1185">Reference proteome</keyword>
<keyword evidence="2" id="KW-0819">tRNA processing</keyword>
<dbReference type="PANTHER" id="PTHR28518:SF1">
    <property type="entry name" value="TRNA-SPLICING ENDONUCLEASE SUBUNIT SEN15"/>
    <property type="match status" value="1"/>
</dbReference>
<dbReference type="Pfam" id="PF09631">
    <property type="entry name" value="Sen15"/>
    <property type="match status" value="1"/>
</dbReference>
<feature type="compositionally biased region" description="Low complexity" evidence="3">
    <location>
        <begin position="63"/>
        <end position="88"/>
    </location>
</feature>
<dbReference type="InterPro" id="IPR011856">
    <property type="entry name" value="tRNA_endonuc-like_dom_sf"/>
</dbReference>
<dbReference type="AlphaFoldDB" id="A0AAV9VN98"/>
<dbReference type="EMBL" id="JAVHNS010000001">
    <property type="protein sequence ID" value="KAK6363564.1"/>
    <property type="molecule type" value="Genomic_DNA"/>
</dbReference>
<reference evidence="5 6" key="1">
    <citation type="submission" date="2019-10" db="EMBL/GenBank/DDBJ databases">
        <authorList>
            <person name="Palmer J.M."/>
        </authorList>
    </citation>
    <scope>NUCLEOTIDE SEQUENCE [LARGE SCALE GENOMIC DNA]</scope>
    <source>
        <strain evidence="5 6">TWF730</strain>
    </source>
</reference>
<dbReference type="GO" id="GO:0000213">
    <property type="term" value="F:tRNA-intron lyase activity"/>
    <property type="evidence" value="ECO:0007669"/>
    <property type="project" value="TreeGrafter"/>
</dbReference>
<evidence type="ECO:0000313" key="6">
    <source>
        <dbReference type="Proteomes" id="UP001373714"/>
    </source>
</evidence>
<gene>
    <name evidence="5" type="ORF">TWF730_000990</name>
</gene>
<comment type="caution">
    <text evidence="5">The sequence shown here is derived from an EMBL/GenBank/DDBJ whole genome shotgun (WGS) entry which is preliminary data.</text>
</comment>
<evidence type="ECO:0000256" key="2">
    <source>
        <dbReference type="ARBA" id="ARBA00022694"/>
    </source>
</evidence>
<evidence type="ECO:0000313" key="5">
    <source>
        <dbReference type="EMBL" id="KAK6363564.1"/>
    </source>
</evidence>
<dbReference type="Proteomes" id="UP001373714">
    <property type="component" value="Unassembled WGS sequence"/>
</dbReference>
<dbReference type="GO" id="GO:0003676">
    <property type="term" value="F:nucleic acid binding"/>
    <property type="evidence" value="ECO:0007669"/>
    <property type="project" value="InterPro"/>
</dbReference>
<dbReference type="InterPro" id="IPR018593">
    <property type="entry name" value="tRNA-endonuc_su_Sen15"/>
</dbReference>
<dbReference type="InterPro" id="IPR042777">
    <property type="entry name" value="Sen15_fungi"/>
</dbReference>
<dbReference type="InterPro" id="IPR036167">
    <property type="entry name" value="tRNA_intron_Endo_cat-like_sf"/>
</dbReference>
<comment type="similarity">
    <text evidence="1">Belongs to the SEN15 family.</text>
</comment>
<feature type="domain" description="tRNA-splicing endonuclease subunit Sen15" evidence="4">
    <location>
        <begin position="17"/>
        <end position="159"/>
    </location>
</feature>